<evidence type="ECO:0000256" key="1">
    <source>
        <dbReference type="ARBA" id="ARBA00022714"/>
    </source>
</evidence>
<protein>
    <recommendedName>
        <fullName evidence="7">2Fe-2S ferredoxin-type domain-containing protein</fullName>
    </recommendedName>
</protein>
<dbReference type="GO" id="GO:0016491">
    <property type="term" value="F:oxidoreductase activity"/>
    <property type="evidence" value="ECO:0007669"/>
    <property type="project" value="UniProtKB-KW"/>
</dbReference>
<keyword evidence="4" id="KW-0408">Iron</keyword>
<dbReference type="InterPro" id="IPR006058">
    <property type="entry name" value="2Fe2S_fd_BS"/>
</dbReference>
<dbReference type="InterPro" id="IPR001041">
    <property type="entry name" value="2Fe-2S_ferredoxin-type"/>
</dbReference>
<organism evidence="8 9">
    <name type="scientific">Bordetella genomosp. 10</name>
    <dbReference type="NCBI Taxonomy" id="1416804"/>
    <lineage>
        <taxon>Bacteria</taxon>
        <taxon>Pseudomonadati</taxon>
        <taxon>Pseudomonadota</taxon>
        <taxon>Betaproteobacteria</taxon>
        <taxon>Burkholderiales</taxon>
        <taxon>Alcaligenaceae</taxon>
        <taxon>Bordetella</taxon>
    </lineage>
</organism>
<dbReference type="PANTHER" id="PTHR44379">
    <property type="entry name" value="OXIDOREDUCTASE WITH IRON-SULFUR SUBUNIT"/>
    <property type="match status" value="1"/>
</dbReference>
<dbReference type="InterPro" id="IPR002888">
    <property type="entry name" value="2Fe-2S-bd"/>
</dbReference>
<evidence type="ECO:0000256" key="4">
    <source>
        <dbReference type="ARBA" id="ARBA00023004"/>
    </source>
</evidence>
<dbReference type="RefSeq" id="WP_094852105.1">
    <property type="nucleotide sequence ID" value="NZ_NEVM01000001.1"/>
</dbReference>
<proteinExistence type="predicted"/>
<name>A0A261SNY1_9BORD</name>
<dbReference type="GO" id="GO:0051537">
    <property type="term" value="F:2 iron, 2 sulfur cluster binding"/>
    <property type="evidence" value="ECO:0007669"/>
    <property type="project" value="UniProtKB-KW"/>
</dbReference>
<feature type="region of interest" description="Disordered" evidence="6">
    <location>
        <begin position="1"/>
        <end position="23"/>
    </location>
</feature>
<dbReference type="Gene3D" id="1.10.150.120">
    <property type="entry name" value="[2Fe-2S]-binding domain"/>
    <property type="match status" value="1"/>
</dbReference>
<dbReference type="PANTHER" id="PTHR44379:SF6">
    <property type="entry name" value="BLR6046 PROTEIN"/>
    <property type="match status" value="1"/>
</dbReference>
<dbReference type="EMBL" id="NEVM01000001">
    <property type="protein sequence ID" value="OZI38003.1"/>
    <property type="molecule type" value="Genomic_DNA"/>
</dbReference>
<dbReference type="PROSITE" id="PS51085">
    <property type="entry name" value="2FE2S_FER_2"/>
    <property type="match status" value="1"/>
</dbReference>
<evidence type="ECO:0000259" key="7">
    <source>
        <dbReference type="PROSITE" id="PS51085"/>
    </source>
</evidence>
<reference evidence="9" key="1">
    <citation type="submission" date="2017-05" db="EMBL/GenBank/DDBJ databases">
        <title>Complete and WGS of Bordetella genogroups.</title>
        <authorList>
            <person name="Spilker T."/>
            <person name="Lipuma J."/>
        </authorList>
    </citation>
    <scope>NUCLEOTIDE SEQUENCE [LARGE SCALE GENOMIC DNA]</scope>
    <source>
        <strain evidence="9">AU16122</strain>
    </source>
</reference>
<dbReference type="InterPro" id="IPR036884">
    <property type="entry name" value="2Fe-2S-bd_dom_sf"/>
</dbReference>
<dbReference type="SUPFAM" id="SSF47741">
    <property type="entry name" value="CO dehydrogenase ISP C-domain like"/>
    <property type="match status" value="1"/>
</dbReference>
<keyword evidence="2" id="KW-0479">Metal-binding</keyword>
<accession>A0A261SNY1</accession>
<dbReference type="GO" id="GO:0046872">
    <property type="term" value="F:metal ion binding"/>
    <property type="evidence" value="ECO:0007669"/>
    <property type="project" value="UniProtKB-KW"/>
</dbReference>
<dbReference type="Proteomes" id="UP000216020">
    <property type="component" value="Unassembled WGS sequence"/>
</dbReference>
<dbReference type="Pfam" id="PF01799">
    <property type="entry name" value="Fer2_2"/>
    <property type="match status" value="1"/>
</dbReference>
<sequence>MGEADKDAGRNAGPGLDSDAGPGGDADAIALTVNGRPLSLRVDAGRSLLDVLRNDLGLKASHFGCGAGLCGACMVMLDGHAVPACDTPMWSAAGKDVLTVEGLGNADAPHPVQRAFIAEQAAQCGYCTSGMLIAAASLLRRCPHPTEAQIRAGLERNLCRCGTHPRVLRAVARAAADASPSHAPVQGRSSDDGQRQ</sequence>
<keyword evidence="5" id="KW-0411">Iron-sulfur</keyword>
<dbReference type="Pfam" id="PF00111">
    <property type="entry name" value="Fer2"/>
    <property type="match status" value="1"/>
</dbReference>
<dbReference type="AlphaFoldDB" id="A0A261SNY1"/>
<evidence type="ECO:0000313" key="8">
    <source>
        <dbReference type="EMBL" id="OZI38003.1"/>
    </source>
</evidence>
<feature type="region of interest" description="Disordered" evidence="6">
    <location>
        <begin position="174"/>
        <end position="196"/>
    </location>
</feature>
<dbReference type="SUPFAM" id="SSF54292">
    <property type="entry name" value="2Fe-2S ferredoxin-like"/>
    <property type="match status" value="1"/>
</dbReference>
<gene>
    <name evidence="8" type="ORF">CAL29_06510</name>
</gene>
<feature type="compositionally biased region" description="Low complexity" evidence="6">
    <location>
        <begin position="174"/>
        <end position="185"/>
    </location>
</feature>
<evidence type="ECO:0000256" key="5">
    <source>
        <dbReference type="ARBA" id="ARBA00023014"/>
    </source>
</evidence>
<evidence type="ECO:0000313" key="9">
    <source>
        <dbReference type="Proteomes" id="UP000216020"/>
    </source>
</evidence>
<dbReference type="InterPro" id="IPR012675">
    <property type="entry name" value="Beta-grasp_dom_sf"/>
</dbReference>
<dbReference type="InterPro" id="IPR051452">
    <property type="entry name" value="Diverse_Oxidoreductases"/>
</dbReference>
<feature type="compositionally biased region" description="Low complexity" evidence="6">
    <location>
        <begin position="13"/>
        <end position="23"/>
    </location>
</feature>
<feature type="domain" description="2Fe-2S ferredoxin-type" evidence="7">
    <location>
        <begin position="27"/>
        <end position="103"/>
    </location>
</feature>
<dbReference type="OrthoDB" id="9179439at2"/>
<dbReference type="CDD" id="cd00207">
    <property type="entry name" value="fer2"/>
    <property type="match status" value="1"/>
</dbReference>
<keyword evidence="1" id="KW-0001">2Fe-2S</keyword>
<dbReference type="PROSITE" id="PS00197">
    <property type="entry name" value="2FE2S_FER_1"/>
    <property type="match status" value="1"/>
</dbReference>
<dbReference type="InterPro" id="IPR036010">
    <property type="entry name" value="2Fe-2S_ferredoxin-like_sf"/>
</dbReference>
<evidence type="ECO:0000256" key="2">
    <source>
        <dbReference type="ARBA" id="ARBA00022723"/>
    </source>
</evidence>
<comment type="caution">
    <text evidence="8">The sequence shown here is derived from an EMBL/GenBank/DDBJ whole genome shotgun (WGS) entry which is preliminary data.</text>
</comment>
<evidence type="ECO:0000256" key="6">
    <source>
        <dbReference type="SAM" id="MobiDB-lite"/>
    </source>
</evidence>
<evidence type="ECO:0000256" key="3">
    <source>
        <dbReference type="ARBA" id="ARBA00023002"/>
    </source>
</evidence>
<keyword evidence="3" id="KW-0560">Oxidoreductase</keyword>
<keyword evidence="9" id="KW-1185">Reference proteome</keyword>
<dbReference type="Gene3D" id="3.10.20.30">
    <property type="match status" value="1"/>
</dbReference>